<dbReference type="PANTHER" id="PTHR45694">
    <property type="entry name" value="GLUTAREDOXIN 2"/>
    <property type="match status" value="1"/>
</dbReference>
<feature type="chain" id="PRO_5044842434" description="Glutaredoxin domain-containing protein" evidence="5">
    <location>
        <begin position="20"/>
        <end position="136"/>
    </location>
</feature>
<dbReference type="SUPFAM" id="SSF52833">
    <property type="entry name" value="Thioredoxin-like"/>
    <property type="match status" value="1"/>
</dbReference>
<protein>
    <recommendedName>
        <fullName evidence="6">Glutaredoxin domain-containing protein</fullName>
    </recommendedName>
</protein>
<dbReference type="PANTHER" id="PTHR45694:SF18">
    <property type="entry name" value="GLUTAREDOXIN-1-RELATED"/>
    <property type="match status" value="1"/>
</dbReference>
<dbReference type="InterPro" id="IPR036249">
    <property type="entry name" value="Thioredoxin-like_sf"/>
</dbReference>
<dbReference type="InterPro" id="IPR011899">
    <property type="entry name" value="Glutaredoxin_euk/vir"/>
</dbReference>
<keyword evidence="2" id="KW-0249">Electron transport</keyword>
<keyword evidence="1" id="KW-0813">Transport</keyword>
<dbReference type="PRINTS" id="PR00160">
    <property type="entry name" value="GLUTAREDOXIN"/>
</dbReference>
<name>A0ABD3R628_9STRA</name>
<keyword evidence="5" id="KW-0732">Signal</keyword>
<feature type="domain" description="Glutaredoxin" evidence="6">
    <location>
        <begin position="53"/>
        <end position="114"/>
    </location>
</feature>
<accession>A0ABD3R628</accession>
<keyword evidence="8" id="KW-1185">Reference proteome</keyword>
<dbReference type="PROSITE" id="PS51354">
    <property type="entry name" value="GLUTAREDOXIN_2"/>
    <property type="match status" value="1"/>
</dbReference>
<comment type="caution">
    <text evidence="7">The sequence shown here is derived from an EMBL/GenBank/DDBJ whole genome shotgun (WGS) entry which is preliminary data.</text>
</comment>
<evidence type="ECO:0000256" key="1">
    <source>
        <dbReference type="ARBA" id="ARBA00022448"/>
    </source>
</evidence>
<reference evidence="7 8" key="1">
    <citation type="submission" date="2024-10" db="EMBL/GenBank/DDBJ databases">
        <title>Updated reference genomes for cyclostephanoid diatoms.</title>
        <authorList>
            <person name="Roberts W.R."/>
            <person name="Alverson A.J."/>
        </authorList>
    </citation>
    <scope>NUCLEOTIDE SEQUENCE [LARGE SCALE GENOMIC DNA]</scope>
    <source>
        <strain evidence="7 8">AJA228-03</strain>
    </source>
</reference>
<dbReference type="InterPro" id="IPR014025">
    <property type="entry name" value="Glutaredoxin_subgr"/>
</dbReference>
<keyword evidence="3" id="KW-1015">Disulfide bond</keyword>
<dbReference type="Gene3D" id="3.40.30.10">
    <property type="entry name" value="Glutaredoxin"/>
    <property type="match status" value="1"/>
</dbReference>
<feature type="signal peptide" evidence="5">
    <location>
        <begin position="1"/>
        <end position="19"/>
    </location>
</feature>
<dbReference type="InterPro" id="IPR011767">
    <property type="entry name" value="GLR_AS"/>
</dbReference>
<evidence type="ECO:0000313" key="7">
    <source>
        <dbReference type="EMBL" id="KAL3807151.1"/>
    </source>
</evidence>
<gene>
    <name evidence="7" type="ORF">ACHAXA_011352</name>
</gene>
<organism evidence="7 8">
    <name type="scientific">Cyclostephanos tholiformis</name>
    <dbReference type="NCBI Taxonomy" id="382380"/>
    <lineage>
        <taxon>Eukaryota</taxon>
        <taxon>Sar</taxon>
        <taxon>Stramenopiles</taxon>
        <taxon>Ochrophyta</taxon>
        <taxon>Bacillariophyta</taxon>
        <taxon>Coscinodiscophyceae</taxon>
        <taxon>Thalassiosirophycidae</taxon>
        <taxon>Stephanodiscales</taxon>
        <taxon>Stephanodiscaceae</taxon>
        <taxon>Cyclostephanos</taxon>
    </lineage>
</organism>
<dbReference type="PROSITE" id="PS00195">
    <property type="entry name" value="GLUTAREDOXIN_1"/>
    <property type="match status" value="1"/>
</dbReference>
<dbReference type="InterPro" id="IPR002109">
    <property type="entry name" value="Glutaredoxin"/>
</dbReference>
<evidence type="ECO:0000259" key="6">
    <source>
        <dbReference type="Pfam" id="PF00462"/>
    </source>
</evidence>
<dbReference type="AlphaFoldDB" id="A0ABD3R628"/>
<dbReference type="Proteomes" id="UP001530377">
    <property type="component" value="Unassembled WGS sequence"/>
</dbReference>
<proteinExistence type="predicted"/>
<evidence type="ECO:0000313" key="8">
    <source>
        <dbReference type="Proteomes" id="UP001530377"/>
    </source>
</evidence>
<evidence type="ECO:0000256" key="4">
    <source>
        <dbReference type="ARBA" id="ARBA00023284"/>
    </source>
</evidence>
<dbReference type="NCBIfam" id="TIGR02180">
    <property type="entry name" value="GRX_euk"/>
    <property type="match status" value="1"/>
</dbReference>
<keyword evidence="4" id="KW-0676">Redox-active center</keyword>
<dbReference type="CDD" id="cd03419">
    <property type="entry name" value="GRX_GRXh_1_2_like"/>
    <property type="match status" value="1"/>
</dbReference>
<evidence type="ECO:0000256" key="5">
    <source>
        <dbReference type="SAM" id="SignalP"/>
    </source>
</evidence>
<sequence>MKIVCAMLGVIALSGSAVAFTRHSAPSIIRRCSTIAMVSPIDFAKSEIASNDVVVFSKTFCPYCTSTKQLFSGMKVDAKIIELDKLENGAEIQSALLDMTGQRTVPNVFIKGKHLGGNDVTQAAAKSGKLKEMMAK</sequence>
<dbReference type="GO" id="GO:0003824">
    <property type="term" value="F:catalytic activity"/>
    <property type="evidence" value="ECO:0007669"/>
    <property type="project" value="UniProtKB-ARBA"/>
</dbReference>
<dbReference type="EMBL" id="JALLPB020000668">
    <property type="protein sequence ID" value="KAL3807151.1"/>
    <property type="molecule type" value="Genomic_DNA"/>
</dbReference>
<dbReference type="Pfam" id="PF00462">
    <property type="entry name" value="Glutaredoxin"/>
    <property type="match status" value="1"/>
</dbReference>
<dbReference type="FunFam" id="3.40.30.10:FF:000026">
    <property type="entry name" value="Glutaredoxin 2"/>
    <property type="match status" value="1"/>
</dbReference>
<evidence type="ECO:0000256" key="3">
    <source>
        <dbReference type="ARBA" id="ARBA00023157"/>
    </source>
</evidence>
<evidence type="ECO:0000256" key="2">
    <source>
        <dbReference type="ARBA" id="ARBA00022982"/>
    </source>
</evidence>